<name>A0A3A9K5A0_9BACI</name>
<dbReference type="GO" id="GO:0003700">
    <property type="term" value="F:DNA-binding transcription factor activity"/>
    <property type="evidence" value="ECO:0007669"/>
    <property type="project" value="InterPro"/>
</dbReference>
<dbReference type="AlphaFoldDB" id="A0A3A9K5A0"/>
<dbReference type="Gene3D" id="1.10.10.10">
    <property type="entry name" value="Winged helix-like DNA-binding domain superfamily/Winged helix DNA-binding domain"/>
    <property type="match status" value="1"/>
</dbReference>
<dbReference type="EMBL" id="PDOE01000006">
    <property type="protein sequence ID" value="RKL66538.1"/>
    <property type="molecule type" value="Genomic_DNA"/>
</dbReference>
<evidence type="ECO:0000313" key="5">
    <source>
        <dbReference type="EMBL" id="RKL66538.1"/>
    </source>
</evidence>
<protein>
    <submittedName>
        <fullName evidence="5">Transcriptional regulator</fullName>
    </submittedName>
</protein>
<dbReference type="Pfam" id="PF12802">
    <property type="entry name" value="MarR_2"/>
    <property type="match status" value="1"/>
</dbReference>
<dbReference type="PANTHER" id="PTHR42756:SF1">
    <property type="entry name" value="TRANSCRIPTIONAL REPRESSOR OF EMRAB OPERON"/>
    <property type="match status" value="1"/>
</dbReference>
<proteinExistence type="predicted"/>
<feature type="domain" description="HTH marR-type" evidence="4">
    <location>
        <begin position="1"/>
        <end position="137"/>
    </location>
</feature>
<dbReference type="InterPro" id="IPR023187">
    <property type="entry name" value="Tscrpt_reg_MarR-type_CS"/>
</dbReference>
<dbReference type="PROSITE" id="PS50995">
    <property type="entry name" value="HTH_MARR_2"/>
    <property type="match status" value="1"/>
</dbReference>
<evidence type="ECO:0000313" key="6">
    <source>
        <dbReference type="Proteomes" id="UP000281498"/>
    </source>
</evidence>
<dbReference type="PANTHER" id="PTHR42756">
    <property type="entry name" value="TRANSCRIPTIONAL REGULATOR, MARR"/>
    <property type="match status" value="1"/>
</dbReference>
<organism evidence="5 6">
    <name type="scientific">Salipaludibacillus neizhouensis</name>
    <dbReference type="NCBI Taxonomy" id="885475"/>
    <lineage>
        <taxon>Bacteria</taxon>
        <taxon>Bacillati</taxon>
        <taxon>Bacillota</taxon>
        <taxon>Bacilli</taxon>
        <taxon>Bacillales</taxon>
        <taxon>Bacillaceae</taxon>
    </lineage>
</organism>
<evidence type="ECO:0000256" key="2">
    <source>
        <dbReference type="ARBA" id="ARBA00023125"/>
    </source>
</evidence>
<evidence type="ECO:0000256" key="3">
    <source>
        <dbReference type="ARBA" id="ARBA00023163"/>
    </source>
</evidence>
<keyword evidence="1" id="KW-0805">Transcription regulation</keyword>
<keyword evidence="6" id="KW-1185">Reference proteome</keyword>
<reference evidence="5 6" key="1">
    <citation type="submission" date="2017-10" db="EMBL/GenBank/DDBJ databases">
        <title>Bacillus sp. nov., a halophilic bacterium isolated from a Keqin Lake.</title>
        <authorList>
            <person name="Wang H."/>
        </authorList>
    </citation>
    <scope>NUCLEOTIDE SEQUENCE [LARGE SCALE GENOMIC DNA]</scope>
    <source>
        <strain evidence="5 6">KCTC 13187</strain>
    </source>
</reference>
<comment type="caution">
    <text evidence="5">The sequence shown here is derived from an EMBL/GenBank/DDBJ whole genome shotgun (WGS) entry which is preliminary data.</text>
</comment>
<evidence type="ECO:0000259" key="4">
    <source>
        <dbReference type="PROSITE" id="PS50995"/>
    </source>
</evidence>
<dbReference type="OrthoDB" id="1858911at2"/>
<dbReference type="InterPro" id="IPR036388">
    <property type="entry name" value="WH-like_DNA-bd_sf"/>
</dbReference>
<keyword evidence="3" id="KW-0804">Transcription</keyword>
<gene>
    <name evidence="5" type="ORF">CR203_14690</name>
</gene>
<sequence>MNQLNQSYGFLFGKVLQQMENKFAETLIPFNIDARQYGVLLFIKENRYSSQKDISQKLYIDRTTMVSHVDHLETLGFVERTRNPNDRRAYSLIVTEKGTRVLESCWEFLTKTESEVLSPLNHKDKQFLKEILIKIWNSL</sequence>
<dbReference type="SMART" id="SM00347">
    <property type="entry name" value="HTH_MARR"/>
    <property type="match status" value="1"/>
</dbReference>
<dbReference type="GO" id="GO:0003677">
    <property type="term" value="F:DNA binding"/>
    <property type="evidence" value="ECO:0007669"/>
    <property type="project" value="UniProtKB-KW"/>
</dbReference>
<dbReference type="Proteomes" id="UP000281498">
    <property type="component" value="Unassembled WGS sequence"/>
</dbReference>
<dbReference type="InterPro" id="IPR000835">
    <property type="entry name" value="HTH_MarR-typ"/>
</dbReference>
<dbReference type="InterPro" id="IPR036390">
    <property type="entry name" value="WH_DNA-bd_sf"/>
</dbReference>
<dbReference type="PROSITE" id="PS01117">
    <property type="entry name" value="HTH_MARR_1"/>
    <property type="match status" value="1"/>
</dbReference>
<accession>A0A3A9K5A0</accession>
<dbReference type="PRINTS" id="PR00598">
    <property type="entry name" value="HTHMARR"/>
</dbReference>
<dbReference type="SUPFAM" id="SSF46785">
    <property type="entry name" value="Winged helix' DNA-binding domain"/>
    <property type="match status" value="1"/>
</dbReference>
<evidence type="ECO:0000256" key="1">
    <source>
        <dbReference type="ARBA" id="ARBA00023015"/>
    </source>
</evidence>
<keyword evidence="2" id="KW-0238">DNA-binding</keyword>
<dbReference type="RefSeq" id="WP_110935817.1">
    <property type="nucleotide sequence ID" value="NZ_KZ614146.1"/>
</dbReference>